<evidence type="ECO:0000313" key="10">
    <source>
        <dbReference type="Proteomes" id="UP000283295"/>
    </source>
</evidence>
<dbReference type="GO" id="GO:0006508">
    <property type="term" value="P:proteolysis"/>
    <property type="evidence" value="ECO:0007669"/>
    <property type="project" value="UniProtKB-KW"/>
</dbReference>
<proteinExistence type="predicted"/>
<reference evidence="9 10" key="1">
    <citation type="submission" date="2018-08" db="EMBL/GenBank/DDBJ databases">
        <title>A genome reference for cultivated species of the human gut microbiota.</title>
        <authorList>
            <person name="Zou Y."/>
            <person name="Xue W."/>
            <person name="Luo G."/>
        </authorList>
    </citation>
    <scope>NUCLEOTIDE SEQUENCE [LARGE SCALE GENOMIC DNA]</scope>
    <source>
        <strain evidence="9 10">AF22-21</strain>
    </source>
</reference>
<dbReference type="OrthoDB" id="1915311at2"/>
<comment type="subcellular location">
    <subcellularLocation>
        <location evidence="1">Cell membrane</location>
        <topology evidence="1">Multi-pass membrane protein</topology>
    </subcellularLocation>
</comment>
<gene>
    <name evidence="9" type="primary">xrtG</name>
    <name evidence="9" type="ORF">DWX94_07565</name>
</gene>
<evidence type="ECO:0000256" key="4">
    <source>
        <dbReference type="ARBA" id="ARBA00022692"/>
    </source>
</evidence>
<dbReference type="EMBL" id="QRVK01000015">
    <property type="protein sequence ID" value="RGS42836.1"/>
    <property type="molecule type" value="Genomic_DNA"/>
</dbReference>
<dbReference type="InterPro" id="IPR017541">
    <property type="entry name" value="Exosort-XrtG"/>
</dbReference>
<comment type="caution">
    <text evidence="9">The sequence shown here is derived from an EMBL/GenBank/DDBJ whole genome shotgun (WGS) entry which is preliminary data.</text>
</comment>
<accession>A0A412IRX5</accession>
<dbReference type="NCBIfam" id="TIGR03110">
    <property type="entry name" value="exosort_Gpos"/>
    <property type="match status" value="1"/>
</dbReference>
<evidence type="ECO:0000256" key="7">
    <source>
        <dbReference type="ARBA" id="ARBA00023136"/>
    </source>
</evidence>
<keyword evidence="5" id="KW-0378">Hydrolase</keyword>
<keyword evidence="4 8" id="KW-0812">Transmembrane</keyword>
<organism evidence="9 10">
    <name type="scientific">Coprococcus eutactus</name>
    <dbReference type="NCBI Taxonomy" id="33043"/>
    <lineage>
        <taxon>Bacteria</taxon>
        <taxon>Bacillati</taxon>
        <taxon>Bacillota</taxon>
        <taxon>Clostridia</taxon>
        <taxon>Lachnospirales</taxon>
        <taxon>Lachnospiraceae</taxon>
        <taxon>Coprococcus</taxon>
    </lineage>
</organism>
<dbReference type="Pfam" id="PF09721">
    <property type="entry name" value="Exosortase_EpsH"/>
    <property type="match status" value="1"/>
</dbReference>
<dbReference type="GO" id="GO:0008233">
    <property type="term" value="F:peptidase activity"/>
    <property type="evidence" value="ECO:0007669"/>
    <property type="project" value="UniProtKB-KW"/>
</dbReference>
<keyword evidence="2" id="KW-1003">Cell membrane</keyword>
<keyword evidence="3" id="KW-0645">Protease</keyword>
<feature type="transmembrane region" description="Helical" evidence="8">
    <location>
        <begin position="27"/>
        <end position="45"/>
    </location>
</feature>
<feature type="transmembrane region" description="Helical" evidence="8">
    <location>
        <begin position="5"/>
        <end position="20"/>
    </location>
</feature>
<feature type="transmembrane region" description="Helical" evidence="8">
    <location>
        <begin position="92"/>
        <end position="113"/>
    </location>
</feature>
<dbReference type="NCBIfam" id="TIGR04178">
    <property type="entry name" value="exo_archaeo"/>
    <property type="match status" value="1"/>
</dbReference>
<name>A0A412IRX5_9FIRM</name>
<evidence type="ECO:0000256" key="2">
    <source>
        <dbReference type="ARBA" id="ARBA00022475"/>
    </source>
</evidence>
<keyword evidence="6 8" id="KW-1133">Transmembrane helix</keyword>
<feature type="transmembrane region" description="Helical" evidence="8">
    <location>
        <begin position="156"/>
        <end position="178"/>
    </location>
</feature>
<protein>
    <submittedName>
        <fullName evidence="9">Exosortase family protein XrtG</fullName>
    </submittedName>
</protein>
<keyword evidence="7 8" id="KW-0472">Membrane</keyword>
<dbReference type="Proteomes" id="UP000283295">
    <property type="component" value="Unassembled WGS sequence"/>
</dbReference>
<evidence type="ECO:0000256" key="6">
    <source>
        <dbReference type="ARBA" id="ARBA00022989"/>
    </source>
</evidence>
<feature type="transmembrane region" description="Helical" evidence="8">
    <location>
        <begin position="122"/>
        <end position="150"/>
    </location>
</feature>
<sequence>MMNMFFVIVLVLWIYILTVLKRGKLDFWYFITGSIGLFVFMLIKIEPVVLAPLQKSVSAVAGMFGDMTGIYEGYFNKNIVFISTGDANLSMYIDYECSGIVEMLAFLSLLWFFPMYHTYEKVVLSIVGPALIFAANVLRIFTICLIVHVFGGGSYFVAHSIIGRLVFYACTVLLYFFAFTKAQIIRQKVGGFRYDTDNTDLS</sequence>
<evidence type="ECO:0000256" key="5">
    <source>
        <dbReference type="ARBA" id="ARBA00022801"/>
    </source>
</evidence>
<evidence type="ECO:0000256" key="8">
    <source>
        <dbReference type="SAM" id="Phobius"/>
    </source>
</evidence>
<evidence type="ECO:0000313" key="9">
    <source>
        <dbReference type="EMBL" id="RGS42836.1"/>
    </source>
</evidence>
<dbReference type="AlphaFoldDB" id="A0A412IRX5"/>
<dbReference type="InterPro" id="IPR026392">
    <property type="entry name" value="Exo/Archaeosortase_dom"/>
</dbReference>
<evidence type="ECO:0000256" key="3">
    <source>
        <dbReference type="ARBA" id="ARBA00022670"/>
    </source>
</evidence>
<dbReference type="GO" id="GO:0005886">
    <property type="term" value="C:plasma membrane"/>
    <property type="evidence" value="ECO:0007669"/>
    <property type="project" value="UniProtKB-SubCell"/>
</dbReference>
<dbReference type="InterPro" id="IPR019127">
    <property type="entry name" value="Exosortase"/>
</dbReference>
<evidence type="ECO:0000256" key="1">
    <source>
        <dbReference type="ARBA" id="ARBA00004651"/>
    </source>
</evidence>